<evidence type="ECO:0000313" key="1">
    <source>
        <dbReference type="EMBL" id="MFC0547958.1"/>
    </source>
</evidence>
<accession>A0ABV6N5U1</accession>
<comment type="caution">
    <text evidence="1">The sequence shown here is derived from an EMBL/GenBank/DDBJ whole genome shotgun (WGS) entry which is preliminary data.</text>
</comment>
<dbReference type="RefSeq" id="WP_273938199.1">
    <property type="nucleotide sequence ID" value="NZ_CP097263.1"/>
</dbReference>
<dbReference type="EMBL" id="JBHLUD010000015">
    <property type="protein sequence ID" value="MFC0547958.1"/>
    <property type="molecule type" value="Genomic_DNA"/>
</dbReference>
<evidence type="ECO:0000313" key="2">
    <source>
        <dbReference type="Proteomes" id="UP001589810"/>
    </source>
</evidence>
<name>A0ABV6N5U1_9PSEU</name>
<reference evidence="1 2" key="1">
    <citation type="submission" date="2024-09" db="EMBL/GenBank/DDBJ databases">
        <authorList>
            <person name="Sun Q."/>
            <person name="Mori K."/>
        </authorList>
    </citation>
    <scope>NUCLEOTIDE SEQUENCE [LARGE SCALE GENOMIC DNA]</scope>
    <source>
        <strain evidence="1 2">TBRC 1432</strain>
    </source>
</reference>
<gene>
    <name evidence="1" type="ORF">ACFFH7_41080</name>
</gene>
<organism evidence="1 2">
    <name type="scientific">Kutzneria chonburiensis</name>
    <dbReference type="NCBI Taxonomy" id="1483604"/>
    <lineage>
        <taxon>Bacteria</taxon>
        <taxon>Bacillati</taxon>
        <taxon>Actinomycetota</taxon>
        <taxon>Actinomycetes</taxon>
        <taxon>Pseudonocardiales</taxon>
        <taxon>Pseudonocardiaceae</taxon>
        <taxon>Kutzneria</taxon>
    </lineage>
</organism>
<dbReference type="Gene3D" id="3.40.50.720">
    <property type="entry name" value="NAD(P)-binding Rossmann-like Domain"/>
    <property type="match status" value="1"/>
</dbReference>
<protein>
    <submittedName>
        <fullName evidence="1">Uncharacterized protein</fullName>
    </submittedName>
</protein>
<sequence length="435" mass="46957">MDTLVGLTVAEAVEYRSEIENAPAEQGFYRLRQARVAVVGEGPALGTVLRAGLGSGWRQTRVFTTGSVPEYALRDEFQHVLTDQVDRIDAHLAETDLVVHVSSDFAELIEMGRRCRAANVSLTQVFIRDRDAWITPVHAPGGRPTEAAWRRLVPEDEPAVLPKRVPGALMAAAYEGRLDKAGAVFEVKVEVEAVTAALIGAQVSLTCFRYLTGTTPTTEPTLLRLDRDTLEITEHRYQWGGPVGAAPSAEPLTPGELLDRLPAFVDRHVGLLSAVEQAGVVSWATVADPLRRWPAHRVLAWANDAETAKVRAVLAAMASYGALAAGRGWAWGTDLITGARRRVFLDQSTPHAEVGVAAGLCWDDAVAAGLQAHHEQHVDPMTPVRRWVDDTTPSDVDDLAKTLATATGRTPVAVPLDADPAAARLLPFVTQIVLV</sequence>
<keyword evidence="2" id="KW-1185">Reference proteome</keyword>
<proteinExistence type="predicted"/>
<dbReference type="Proteomes" id="UP001589810">
    <property type="component" value="Unassembled WGS sequence"/>
</dbReference>